<keyword evidence="11" id="KW-1185">Reference proteome</keyword>
<dbReference type="GO" id="GO:0019305">
    <property type="term" value="P:dTDP-rhamnose biosynthetic process"/>
    <property type="evidence" value="ECO:0007669"/>
    <property type="project" value="TreeGrafter"/>
</dbReference>
<dbReference type="Proteomes" id="UP000002424">
    <property type="component" value="Chromosome"/>
</dbReference>
<dbReference type="EC" id="5.1.3.13" evidence="3"/>
<dbReference type="Gene3D" id="2.60.120.10">
    <property type="entry name" value="Jelly Rolls"/>
    <property type="match status" value="1"/>
</dbReference>
<dbReference type="GO" id="GO:0008830">
    <property type="term" value="F:dTDP-4-dehydrorhamnose 3,5-epimerase activity"/>
    <property type="evidence" value="ECO:0007669"/>
    <property type="project" value="UniProtKB-EC"/>
</dbReference>
<dbReference type="Pfam" id="PF00908">
    <property type="entry name" value="dTDP_sugar_isom"/>
    <property type="match status" value="1"/>
</dbReference>
<dbReference type="InterPro" id="IPR011051">
    <property type="entry name" value="RmlC_Cupin_sf"/>
</dbReference>
<evidence type="ECO:0000313" key="10">
    <source>
        <dbReference type="EMBL" id="ACO78948.1"/>
    </source>
</evidence>
<dbReference type="STRING" id="322710.Avin_27760"/>
<dbReference type="GO" id="GO:0005829">
    <property type="term" value="C:cytosol"/>
    <property type="evidence" value="ECO:0007669"/>
    <property type="project" value="TreeGrafter"/>
</dbReference>
<dbReference type="GO" id="GO:0000271">
    <property type="term" value="P:polysaccharide biosynthetic process"/>
    <property type="evidence" value="ECO:0007669"/>
    <property type="project" value="TreeGrafter"/>
</dbReference>
<feature type="active site" description="Proton donor" evidence="8">
    <location>
        <position position="135"/>
    </location>
</feature>
<dbReference type="KEGG" id="avn:Avin_27760"/>
<dbReference type="EnsemblBacteria" id="ACO78948">
    <property type="protein sequence ID" value="ACO78948"/>
    <property type="gene ID" value="Avin_27760"/>
</dbReference>
<evidence type="ECO:0000256" key="9">
    <source>
        <dbReference type="PIRSR" id="PIRSR600888-3"/>
    </source>
</evidence>
<dbReference type="OrthoDB" id="9800680at2"/>
<proteinExistence type="predicted"/>
<evidence type="ECO:0000256" key="2">
    <source>
        <dbReference type="ARBA" id="ARBA00001997"/>
    </source>
</evidence>
<dbReference type="PANTHER" id="PTHR21047:SF2">
    <property type="entry name" value="THYMIDINE DIPHOSPHO-4-KETO-RHAMNOSE 3,5-EPIMERASE"/>
    <property type="match status" value="1"/>
</dbReference>
<feature type="active site" description="Proton acceptor" evidence="8">
    <location>
        <position position="65"/>
    </location>
</feature>
<evidence type="ECO:0000256" key="3">
    <source>
        <dbReference type="ARBA" id="ARBA00012098"/>
    </source>
</evidence>
<protein>
    <recommendedName>
        <fullName evidence="4">dTDP-4-dehydrorhamnose 3,5-epimerase</fullName>
        <ecNumber evidence="3">5.1.3.13</ecNumber>
    </recommendedName>
    <alternativeName>
        <fullName evidence="6">Thymidine diphospho-4-keto-rhamnose 3,5-epimerase</fullName>
    </alternativeName>
    <alternativeName>
        <fullName evidence="5">dTDP-4-keto-6-deoxyglucose 3,5-epimerase</fullName>
    </alternativeName>
    <alternativeName>
        <fullName evidence="7">dTDP-6-deoxy-D-xylo-4-hexulose 3,5-epimerase</fullName>
    </alternativeName>
</protein>
<gene>
    <name evidence="10" type="primary">rfbC</name>
    <name evidence="10" type="ordered locus">Avin_27760</name>
</gene>
<dbReference type="HOGENOM" id="CLU_090940_0_0_6"/>
<evidence type="ECO:0000256" key="4">
    <source>
        <dbReference type="ARBA" id="ARBA00019595"/>
    </source>
</evidence>
<evidence type="ECO:0000256" key="1">
    <source>
        <dbReference type="ARBA" id="ARBA00001298"/>
    </source>
</evidence>
<dbReference type="InterPro" id="IPR014710">
    <property type="entry name" value="RmlC-like_jellyroll"/>
</dbReference>
<evidence type="ECO:0000256" key="5">
    <source>
        <dbReference type="ARBA" id="ARBA00029758"/>
    </source>
</evidence>
<name>C1DKU6_AZOVD</name>
<evidence type="ECO:0000256" key="7">
    <source>
        <dbReference type="ARBA" id="ARBA00033311"/>
    </source>
</evidence>
<reference evidence="10 11" key="1">
    <citation type="journal article" date="2009" name="J. Bacteriol.">
        <title>Genome sequence of Azotobacter vinelandii, an obligate aerobe specialized to support diverse anaerobic metabolic processes.</title>
        <authorList>
            <person name="Setubal J.C."/>
            <person name="dos Santos P."/>
            <person name="Goldman B.S."/>
            <person name="Ertesvag H."/>
            <person name="Espin G."/>
            <person name="Rubio L.M."/>
            <person name="Valla S."/>
            <person name="Almeida N.F."/>
            <person name="Balasubramanian D."/>
            <person name="Cromes L."/>
            <person name="Curatti L."/>
            <person name="Du Z."/>
            <person name="Godsy E."/>
            <person name="Goodner B."/>
            <person name="Hellner-Burris K."/>
            <person name="Hernandez J.A."/>
            <person name="Houmiel K."/>
            <person name="Imperial J."/>
            <person name="Kennedy C."/>
            <person name="Larson T.J."/>
            <person name="Latreille P."/>
            <person name="Ligon L.S."/>
            <person name="Lu J."/>
            <person name="Maerk M."/>
            <person name="Miller N.M."/>
            <person name="Norton S."/>
            <person name="O'Carroll I.P."/>
            <person name="Paulsen I."/>
            <person name="Raulfs E.C."/>
            <person name="Roemer R."/>
            <person name="Rosser J."/>
            <person name="Segura D."/>
            <person name="Slater S."/>
            <person name="Stricklin S.L."/>
            <person name="Studholme D.J."/>
            <person name="Sun J."/>
            <person name="Viana C.J."/>
            <person name="Wallin E."/>
            <person name="Wang B."/>
            <person name="Wheeler C."/>
            <person name="Zhu H."/>
            <person name="Dean D.R."/>
            <person name="Dixon R."/>
            <person name="Wood D."/>
        </authorList>
    </citation>
    <scope>NUCLEOTIDE SEQUENCE [LARGE SCALE GENOMIC DNA]</scope>
    <source>
        <strain evidence="11">DJ / ATCC BAA-1303</strain>
    </source>
</reference>
<dbReference type="InterPro" id="IPR000888">
    <property type="entry name" value="RmlC-like"/>
</dbReference>
<comment type="catalytic activity">
    <reaction evidence="1">
        <text>dTDP-4-dehydro-6-deoxy-alpha-D-glucose = dTDP-4-dehydro-beta-L-rhamnose</text>
        <dbReference type="Rhea" id="RHEA:16969"/>
        <dbReference type="ChEBI" id="CHEBI:57649"/>
        <dbReference type="ChEBI" id="CHEBI:62830"/>
        <dbReference type="EC" id="5.1.3.13"/>
    </reaction>
</comment>
<dbReference type="AlphaFoldDB" id="C1DKU6"/>
<evidence type="ECO:0000313" key="11">
    <source>
        <dbReference type="Proteomes" id="UP000002424"/>
    </source>
</evidence>
<dbReference type="RefSeq" id="WP_012701336.1">
    <property type="nucleotide sequence ID" value="NC_012560.1"/>
</dbReference>
<sequence>MNRFTVTDLPLAGLKLVERRRFGDSRGFLARLFCAEELAATGWLQPIAQINHTFTTWRGTVRGMHFQRPPHAEAKLVTCLQGEVWDVAVDLRAGSPTFLHWHAERLSADNARALLIPEGFAHGFQTLTNGAALLYCHSAAYAPGAEGGLHPQDERLGIAWPLEIRELSVRDAMHPMVEGAFEGVAL</sequence>
<dbReference type="SUPFAM" id="SSF51182">
    <property type="entry name" value="RmlC-like cupins"/>
    <property type="match status" value="1"/>
</dbReference>
<evidence type="ECO:0000256" key="8">
    <source>
        <dbReference type="PIRSR" id="PIRSR600888-1"/>
    </source>
</evidence>
<comment type="function">
    <text evidence="2">Catalyzes the epimerization of the C3' and C5'positions of dTDP-6-deoxy-D-xylo-4-hexulose, forming dTDP-6-deoxy-L-lyxo-4-hexulose.</text>
</comment>
<dbReference type="EMBL" id="CP001157">
    <property type="protein sequence ID" value="ACO78948.1"/>
    <property type="molecule type" value="Genomic_DNA"/>
</dbReference>
<dbReference type="PANTHER" id="PTHR21047">
    <property type="entry name" value="DTDP-6-DEOXY-D-GLUCOSE-3,5 EPIMERASE"/>
    <property type="match status" value="1"/>
</dbReference>
<evidence type="ECO:0000256" key="6">
    <source>
        <dbReference type="ARBA" id="ARBA00031424"/>
    </source>
</evidence>
<dbReference type="GeneID" id="88185902"/>
<dbReference type="eggNOG" id="COG1898">
    <property type="taxonomic scope" value="Bacteria"/>
</dbReference>
<feature type="site" description="Participates in a stacking interaction with the thymidine ring of dTDP-4-oxo-6-deoxyglucose" evidence="9">
    <location>
        <position position="141"/>
    </location>
</feature>
<dbReference type="CDD" id="cd00438">
    <property type="entry name" value="cupin_RmlC"/>
    <property type="match status" value="1"/>
</dbReference>
<organism evidence="10 11">
    <name type="scientific">Azotobacter vinelandii (strain DJ / ATCC BAA-1303)</name>
    <dbReference type="NCBI Taxonomy" id="322710"/>
    <lineage>
        <taxon>Bacteria</taxon>
        <taxon>Pseudomonadati</taxon>
        <taxon>Pseudomonadota</taxon>
        <taxon>Gammaproteobacteria</taxon>
        <taxon>Pseudomonadales</taxon>
        <taxon>Pseudomonadaceae</taxon>
        <taxon>Azotobacter</taxon>
    </lineage>
</organism>
<accession>C1DKU6</accession>